<comment type="function">
    <text evidence="9">Essential subunit of the Sec protein translocation channel SecYEG. Clamps together the 2 halves of SecY. May contact the channel plug during translocation.</text>
</comment>
<dbReference type="Pfam" id="PF00584">
    <property type="entry name" value="SecE"/>
    <property type="match status" value="1"/>
</dbReference>
<dbReference type="GO" id="GO:0008320">
    <property type="term" value="F:protein transmembrane transporter activity"/>
    <property type="evidence" value="ECO:0007669"/>
    <property type="project" value="UniProtKB-UniRule"/>
</dbReference>
<evidence type="ECO:0000256" key="1">
    <source>
        <dbReference type="ARBA" id="ARBA00004370"/>
    </source>
</evidence>
<comment type="subcellular location">
    <subcellularLocation>
        <location evidence="9">Cell membrane</location>
        <topology evidence="9">Single-pass membrane protein</topology>
    </subcellularLocation>
    <subcellularLocation>
        <location evidence="1">Membrane</location>
    </subcellularLocation>
</comment>
<keyword evidence="3 9" id="KW-1003">Cell membrane</keyword>
<dbReference type="PANTHER" id="PTHR33910">
    <property type="entry name" value="PROTEIN TRANSLOCASE SUBUNIT SECE"/>
    <property type="match status" value="1"/>
</dbReference>
<comment type="similarity">
    <text evidence="9">Belongs to the SecE/SEC61-gamma family.</text>
</comment>
<comment type="caution">
    <text evidence="10">The sequence shown here is derived from an EMBL/GenBank/DDBJ whole genome shotgun (WGS) entry which is preliminary data.</text>
</comment>
<evidence type="ECO:0000256" key="3">
    <source>
        <dbReference type="ARBA" id="ARBA00022475"/>
    </source>
</evidence>
<gene>
    <name evidence="9 10" type="primary">secE</name>
    <name evidence="10" type="ORF">H8698_10535</name>
</gene>
<dbReference type="Gene3D" id="1.20.5.1030">
    <property type="entry name" value="Preprotein translocase secy subunit"/>
    <property type="match status" value="1"/>
</dbReference>
<evidence type="ECO:0000256" key="6">
    <source>
        <dbReference type="ARBA" id="ARBA00022989"/>
    </source>
</evidence>
<protein>
    <recommendedName>
        <fullName evidence="9">Protein translocase subunit SecE</fullName>
    </recommendedName>
</protein>
<dbReference type="GO" id="GO:0043952">
    <property type="term" value="P:protein transport by the Sec complex"/>
    <property type="evidence" value="ECO:0007669"/>
    <property type="project" value="UniProtKB-UniRule"/>
</dbReference>
<dbReference type="GO" id="GO:0009306">
    <property type="term" value="P:protein secretion"/>
    <property type="evidence" value="ECO:0007669"/>
    <property type="project" value="UniProtKB-UniRule"/>
</dbReference>
<evidence type="ECO:0000256" key="8">
    <source>
        <dbReference type="ARBA" id="ARBA00023136"/>
    </source>
</evidence>
<feature type="transmembrane region" description="Helical" evidence="9">
    <location>
        <begin position="43"/>
        <end position="66"/>
    </location>
</feature>
<proteinExistence type="inferred from homology"/>
<dbReference type="GO" id="GO:0005886">
    <property type="term" value="C:plasma membrane"/>
    <property type="evidence" value="ECO:0007669"/>
    <property type="project" value="UniProtKB-SubCell"/>
</dbReference>
<accession>A0A926HYS3</accession>
<evidence type="ECO:0000313" key="11">
    <source>
        <dbReference type="Proteomes" id="UP000611762"/>
    </source>
</evidence>
<dbReference type="GO" id="GO:0065002">
    <property type="term" value="P:intracellular protein transmembrane transport"/>
    <property type="evidence" value="ECO:0007669"/>
    <property type="project" value="UniProtKB-UniRule"/>
</dbReference>
<reference evidence="10" key="1">
    <citation type="submission" date="2020-08" db="EMBL/GenBank/DDBJ databases">
        <title>Genome public.</title>
        <authorList>
            <person name="Liu C."/>
            <person name="Sun Q."/>
        </authorList>
    </citation>
    <scope>NUCLEOTIDE SEQUENCE</scope>
    <source>
        <strain evidence="10">H8</strain>
    </source>
</reference>
<keyword evidence="6 9" id="KW-1133">Transmembrane helix</keyword>
<evidence type="ECO:0000256" key="7">
    <source>
        <dbReference type="ARBA" id="ARBA00023010"/>
    </source>
</evidence>
<dbReference type="NCBIfam" id="TIGR00964">
    <property type="entry name" value="secE_bact"/>
    <property type="match status" value="1"/>
</dbReference>
<dbReference type="InterPro" id="IPR038379">
    <property type="entry name" value="SecE_sf"/>
</dbReference>
<dbReference type="GO" id="GO:0006605">
    <property type="term" value="P:protein targeting"/>
    <property type="evidence" value="ECO:0007669"/>
    <property type="project" value="UniProtKB-UniRule"/>
</dbReference>
<dbReference type="PANTHER" id="PTHR33910:SF1">
    <property type="entry name" value="PROTEIN TRANSLOCASE SUBUNIT SECE"/>
    <property type="match status" value="1"/>
</dbReference>
<keyword evidence="4 9" id="KW-0812">Transmembrane</keyword>
<keyword evidence="2 9" id="KW-0813">Transport</keyword>
<dbReference type="HAMAP" id="MF_00422">
    <property type="entry name" value="SecE"/>
    <property type="match status" value="1"/>
</dbReference>
<name>A0A926HYS3_9FIRM</name>
<evidence type="ECO:0000256" key="4">
    <source>
        <dbReference type="ARBA" id="ARBA00022692"/>
    </source>
</evidence>
<evidence type="ECO:0000256" key="5">
    <source>
        <dbReference type="ARBA" id="ARBA00022927"/>
    </source>
</evidence>
<dbReference type="InterPro" id="IPR005807">
    <property type="entry name" value="SecE_bac"/>
</dbReference>
<organism evidence="10 11">
    <name type="scientific">Congzhengia minquanensis</name>
    <dbReference type="NCBI Taxonomy" id="2763657"/>
    <lineage>
        <taxon>Bacteria</taxon>
        <taxon>Bacillati</taxon>
        <taxon>Bacillota</taxon>
        <taxon>Clostridia</taxon>
        <taxon>Eubacteriales</taxon>
        <taxon>Oscillospiraceae</taxon>
        <taxon>Congzhengia</taxon>
    </lineage>
</organism>
<evidence type="ECO:0000256" key="2">
    <source>
        <dbReference type="ARBA" id="ARBA00022448"/>
    </source>
</evidence>
<dbReference type="Proteomes" id="UP000611762">
    <property type="component" value="Unassembled WGS sequence"/>
</dbReference>
<keyword evidence="8 9" id="KW-0472">Membrane</keyword>
<comment type="subunit">
    <text evidence="9">Component of the Sec protein translocase complex. Heterotrimer consisting of SecY, SecE and SecG subunits. The heterotrimers can form oligomers, although 1 heterotrimer is thought to be able to translocate proteins. Interacts with the ribosome. Interacts with SecDF, and other proteins may be involved. Interacts with SecA.</text>
</comment>
<keyword evidence="7 9" id="KW-0811">Translocation</keyword>
<dbReference type="RefSeq" id="WP_177677585.1">
    <property type="nucleotide sequence ID" value="NZ_JACRSU010000004.1"/>
</dbReference>
<keyword evidence="11" id="KW-1185">Reference proteome</keyword>
<dbReference type="PROSITE" id="PS01067">
    <property type="entry name" value="SECE_SEC61G"/>
    <property type="match status" value="1"/>
</dbReference>
<dbReference type="AlphaFoldDB" id="A0A926HYS3"/>
<sequence length="70" mass="7978">MAEATQKAKKGPGKVATYFREMKSEFKKIVWPSFKQVRNNTGVVITFIILLGVFISLIDLGFTYLLSFMK</sequence>
<dbReference type="InterPro" id="IPR001901">
    <property type="entry name" value="Translocase_SecE/Sec61-g"/>
</dbReference>
<evidence type="ECO:0000313" key="10">
    <source>
        <dbReference type="EMBL" id="MBC8541414.1"/>
    </source>
</evidence>
<keyword evidence="5 9" id="KW-0653">Protein transport</keyword>
<evidence type="ECO:0000256" key="9">
    <source>
        <dbReference type="HAMAP-Rule" id="MF_00422"/>
    </source>
</evidence>
<dbReference type="EMBL" id="JACRSU010000004">
    <property type="protein sequence ID" value="MBC8541414.1"/>
    <property type="molecule type" value="Genomic_DNA"/>
</dbReference>